<dbReference type="PROSITE" id="PS00463">
    <property type="entry name" value="ZN2_CY6_FUNGAL_1"/>
    <property type="match status" value="1"/>
</dbReference>
<feature type="compositionally biased region" description="Polar residues" evidence="2">
    <location>
        <begin position="17"/>
        <end position="30"/>
    </location>
</feature>
<dbReference type="GO" id="GO:0008270">
    <property type="term" value="F:zinc ion binding"/>
    <property type="evidence" value="ECO:0007669"/>
    <property type="project" value="InterPro"/>
</dbReference>
<feature type="compositionally biased region" description="Basic and acidic residues" evidence="2">
    <location>
        <begin position="556"/>
        <end position="575"/>
    </location>
</feature>
<feature type="compositionally biased region" description="Basic and acidic residues" evidence="2">
    <location>
        <begin position="1"/>
        <end position="12"/>
    </location>
</feature>
<feature type="region of interest" description="Disordered" evidence="2">
    <location>
        <begin position="518"/>
        <end position="584"/>
    </location>
</feature>
<dbReference type="AlphaFoldDB" id="A0A559LKJ6"/>
<feature type="compositionally biased region" description="Polar residues" evidence="2">
    <location>
        <begin position="779"/>
        <end position="795"/>
    </location>
</feature>
<dbReference type="InterPro" id="IPR001138">
    <property type="entry name" value="Zn2Cys6_DnaBD"/>
</dbReference>
<organism evidence="4 5">
    <name type="scientific">Fusarium oxysporum f. sp. cubense</name>
    <dbReference type="NCBI Taxonomy" id="61366"/>
    <lineage>
        <taxon>Eukaryota</taxon>
        <taxon>Fungi</taxon>
        <taxon>Dikarya</taxon>
        <taxon>Ascomycota</taxon>
        <taxon>Pezizomycotina</taxon>
        <taxon>Sordariomycetes</taxon>
        <taxon>Hypocreomycetidae</taxon>
        <taxon>Hypocreales</taxon>
        <taxon>Nectriaceae</taxon>
        <taxon>Fusarium</taxon>
        <taxon>Fusarium oxysporum species complex</taxon>
    </lineage>
</organism>
<feature type="domain" description="Zn(2)-C6 fungal-type" evidence="3">
    <location>
        <begin position="229"/>
        <end position="263"/>
    </location>
</feature>
<feature type="region of interest" description="Disordered" evidence="2">
    <location>
        <begin position="1"/>
        <end position="30"/>
    </location>
</feature>
<evidence type="ECO:0000256" key="1">
    <source>
        <dbReference type="ARBA" id="ARBA00023242"/>
    </source>
</evidence>
<evidence type="ECO:0000256" key="2">
    <source>
        <dbReference type="SAM" id="MobiDB-lite"/>
    </source>
</evidence>
<dbReference type="PROSITE" id="PS50048">
    <property type="entry name" value="ZN2_CY6_FUNGAL_2"/>
    <property type="match status" value="1"/>
</dbReference>
<feature type="region of interest" description="Disordered" evidence="2">
    <location>
        <begin position="275"/>
        <end position="325"/>
    </location>
</feature>
<accession>A0A559LKJ6</accession>
<dbReference type="PANTHER" id="PTHR38166:SF1">
    <property type="entry name" value="C2H2-TYPE DOMAIN-CONTAINING PROTEIN"/>
    <property type="match status" value="1"/>
</dbReference>
<keyword evidence="1" id="KW-0539">Nucleus</keyword>
<dbReference type="InterPro" id="IPR036864">
    <property type="entry name" value="Zn2-C6_fun-type_DNA-bd_sf"/>
</dbReference>
<dbReference type="PANTHER" id="PTHR38166">
    <property type="entry name" value="C2H2-TYPE DOMAIN-CONTAINING PROTEIN-RELATED"/>
    <property type="match status" value="1"/>
</dbReference>
<reference evidence="4 5" key="1">
    <citation type="journal article" date="2019" name="Microbiol. Resour. Announc.">
        <title>High-quality draft genome sequence of Fusarium oxysporum f. sp. cubense strain 160527, a causal agent of Panama disease.</title>
        <authorList>
            <person name="Asai S."/>
            <person name="Ayukawa Y."/>
            <person name="Gan P."/>
            <person name="Masuda S."/>
            <person name="Komatsu K."/>
            <person name="Shirasu K."/>
            <person name="Arie T."/>
        </authorList>
    </citation>
    <scope>NUCLEOTIDE SEQUENCE [LARGE SCALE GENOMIC DNA]</scope>
    <source>
        <strain evidence="4 5">160527</strain>
    </source>
</reference>
<feature type="compositionally biased region" description="Low complexity" evidence="2">
    <location>
        <begin position="308"/>
        <end position="325"/>
    </location>
</feature>
<name>A0A559LKJ6_FUSOC</name>
<evidence type="ECO:0000313" key="4">
    <source>
        <dbReference type="EMBL" id="TVY74793.1"/>
    </source>
</evidence>
<feature type="region of interest" description="Disordered" evidence="2">
    <location>
        <begin position="766"/>
        <end position="795"/>
    </location>
</feature>
<dbReference type="GO" id="GO:0000981">
    <property type="term" value="F:DNA-binding transcription factor activity, RNA polymerase II-specific"/>
    <property type="evidence" value="ECO:0007669"/>
    <property type="project" value="InterPro"/>
</dbReference>
<proteinExistence type="predicted"/>
<evidence type="ECO:0000259" key="3">
    <source>
        <dbReference type="PROSITE" id="PS50048"/>
    </source>
</evidence>
<evidence type="ECO:0000313" key="5">
    <source>
        <dbReference type="Proteomes" id="UP000320707"/>
    </source>
</evidence>
<sequence>MHRSPSVERLSKAEPGTSEQPQYSSNNFSTWLNLPDERSAYIQSYVTNNYQVTPDNSSAYVPYSITNYQASPAPKAQLLGYPPPLPAPPAPSAAQNTFIALRSLPQRQLDNYKVIGHVDDVLRKSRRPSTQEITYTPSYVTDYYQVTPDNSSAYVPCSITNYQTSPPPKAQLLDCPPPLPAPPAPSAAYGPPPASPYPVYESHLRNNPAPRLRVYKPGPRQRVSIACRACRYCRRRRIRCSGRPDAIGGKCNNCERKKEDCISAETSHSAAFIPVNAMPGPTSEGGSVYDPISQSPCIPVPSPSRQVGSPGTYTQQSQQSGQPLKTQEAYAGVNTTSQQPFNPRIDLKTPAQTLQTELGHRDDQSEPYGPSFSFHRLQQALESQNDASDPYQHSLIQDLKLLESFAPEALAKSLAIRQDLERQINLIGQKSGDDVRSKLEEETKVLQESSTELPDASGLRLRARAPSPSPTVSSDVDVVSVSEDSEGTCQLDRNTQGFRIFGRVFRRLAVLGQQDVMARGESSGSSSKGKQVAQGGSSSSSGTRDGTSSTRGRKNQRQDDDHGDEGRDKRNEPPQKRGKTSQSQCEGRSQFLACPYWKLDPERYWDCFMKKNDTIAHLKQHLTRRHTPKYYCQICYETFKDFDPFDSHVLRRSCTRGPSAKLEGISQQQKNQLSLKSKGSVEQQWYTVWSILFPDIDPPSTIFIHSTQSEDFCRMQEFAQREGVAIMLEELDSSGLIIRPDASSQQLQSTVQRAMVSIFRNYSNRREPNFEQAEEPNLSHGSGSAPGTSLQQQSTLENQIRQGDPILIDLNRTIADDTDNSVLHRLNRSSSSTWPQLPTVTPWLSREAVQDHIERGPWAPTFLEEPALGETSTRNDLAFSLESSGMLDLDALLRDVINTEA</sequence>
<dbReference type="Proteomes" id="UP000320707">
    <property type="component" value="Unassembled WGS sequence"/>
</dbReference>
<dbReference type="EMBL" id="SRMI01000003">
    <property type="protein sequence ID" value="TVY74793.1"/>
    <property type="molecule type" value="Genomic_DNA"/>
</dbReference>
<feature type="compositionally biased region" description="Low complexity" evidence="2">
    <location>
        <begin position="522"/>
        <end position="550"/>
    </location>
</feature>
<dbReference type="SUPFAM" id="SSF57701">
    <property type="entry name" value="Zn2/Cys6 DNA-binding domain"/>
    <property type="match status" value="1"/>
</dbReference>
<gene>
    <name evidence="4" type="ORF">Focb16_v005086</name>
</gene>
<comment type="caution">
    <text evidence="4">The sequence shown here is derived from an EMBL/GenBank/DDBJ whole genome shotgun (WGS) entry which is preliminary data.</text>
</comment>
<protein>
    <recommendedName>
        <fullName evidence="3">Zn(2)-C6 fungal-type domain-containing protein</fullName>
    </recommendedName>
</protein>